<proteinExistence type="predicted"/>
<dbReference type="AlphaFoldDB" id="A0A815YA05"/>
<comment type="caution">
    <text evidence="2">The sequence shown here is derived from an EMBL/GenBank/DDBJ whole genome shotgun (WGS) entry which is preliminary data.</text>
</comment>
<organism evidence="2 3">
    <name type="scientific">Adineta steineri</name>
    <dbReference type="NCBI Taxonomy" id="433720"/>
    <lineage>
        <taxon>Eukaryota</taxon>
        <taxon>Metazoa</taxon>
        <taxon>Spiralia</taxon>
        <taxon>Gnathifera</taxon>
        <taxon>Rotifera</taxon>
        <taxon>Eurotatoria</taxon>
        <taxon>Bdelloidea</taxon>
        <taxon>Adinetida</taxon>
        <taxon>Adinetidae</taxon>
        <taxon>Adineta</taxon>
    </lineage>
</organism>
<dbReference type="Proteomes" id="UP000663832">
    <property type="component" value="Unassembled WGS sequence"/>
</dbReference>
<accession>A0A815YA05</accession>
<evidence type="ECO:0000313" key="1">
    <source>
        <dbReference type="EMBL" id="CAF1231589.1"/>
    </source>
</evidence>
<dbReference type="Proteomes" id="UP000663877">
    <property type="component" value="Unassembled WGS sequence"/>
</dbReference>
<sequence length="385" mass="44568">MLLHPDGDGSLKKLGYYDQGKPEAASGVSLFCDASDGIRCGYIRGTGVSQLKITRPVALMNMFIASTGCKFSSMLQHFHESKEQDGVYGRIFFTWCRSIDELPIERATSFTNVPSYCHFAYAVATLFNYNFEFRHLRHKSDCTDVNIENFEVEQRLLDELQKQGITKPATYNISINEGDLYDNITTCNSVENIDNDISPFKLFDVLVRDWWKGSNTSEHHLQSMHRKVIEMLSKCIWSMKIIRIIFQLMSKDLKNIDQRQGDQLTTNFNSINDKFQTSIQSLVKEFVSTKCQHVQQNQYILTSTIYDIDVGYHWYLRKMLILDTLLTLKQLNEVVNSRIGNVVSHNKYVVFYLPEQMKKFEDLSSHDFFFRLFSNNVMVCAGSIR</sequence>
<evidence type="ECO:0000313" key="2">
    <source>
        <dbReference type="EMBL" id="CAF1567530.1"/>
    </source>
</evidence>
<gene>
    <name evidence="1" type="ORF">BJG266_LOCUS28548</name>
    <name evidence="2" type="ORF">QVE165_LOCUS48477</name>
</gene>
<dbReference type="OrthoDB" id="10007118at2759"/>
<evidence type="ECO:0000313" key="3">
    <source>
        <dbReference type="Proteomes" id="UP000663832"/>
    </source>
</evidence>
<name>A0A815YA05_9BILA</name>
<dbReference type="EMBL" id="CAJNOI010000297">
    <property type="protein sequence ID" value="CAF1231589.1"/>
    <property type="molecule type" value="Genomic_DNA"/>
</dbReference>
<keyword evidence="3" id="KW-1185">Reference proteome</keyword>
<dbReference type="EMBL" id="CAJNOM010000819">
    <property type="protein sequence ID" value="CAF1567530.1"/>
    <property type="molecule type" value="Genomic_DNA"/>
</dbReference>
<reference evidence="2" key="1">
    <citation type="submission" date="2021-02" db="EMBL/GenBank/DDBJ databases">
        <authorList>
            <person name="Nowell W R."/>
        </authorList>
    </citation>
    <scope>NUCLEOTIDE SEQUENCE</scope>
</reference>
<protein>
    <submittedName>
        <fullName evidence="2">Uncharacterized protein</fullName>
    </submittedName>
</protein>